<dbReference type="PANTHER" id="PTHR46239:SF1">
    <property type="entry name" value="DNA REPAIR PROTEIN RAD51 HOMOLOG 3"/>
    <property type="match status" value="1"/>
</dbReference>
<comment type="subcellular location">
    <subcellularLocation>
        <location evidence="1">Nucleus</location>
    </subcellularLocation>
</comment>
<evidence type="ECO:0000256" key="6">
    <source>
        <dbReference type="ARBA" id="ARBA00023242"/>
    </source>
</evidence>
<evidence type="ECO:0000313" key="10">
    <source>
        <dbReference type="Proteomes" id="UP000279259"/>
    </source>
</evidence>
<dbReference type="GO" id="GO:0005657">
    <property type="term" value="C:replication fork"/>
    <property type="evidence" value="ECO:0007669"/>
    <property type="project" value="TreeGrafter"/>
</dbReference>
<dbReference type="PANTHER" id="PTHR46239">
    <property type="entry name" value="DNA REPAIR PROTEIN RAD51 HOMOLOG 3 RAD51C"/>
    <property type="match status" value="1"/>
</dbReference>
<dbReference type="PROSITE" id="PS50162">
    <property type="entry name" value="RECA_2"/>
    <property type="match status" value="1"/>
</dbReference>
<reference evidence="9 10" key="1">
    <citation type="submission" date="2018-11" db="EMBL/GenBank/DDBJ databases">
        <title>Genome sequence of Saitozyma podzolica DSM 27192.</title>
        <authorList>
            <person name="Aliyu H."/>
            <person name="Gorte O."/>
            <person name="Ochsenreither K."/>
        </authorList>
    </citation>
    <scope>NUCLEOTIDE SEQUENCE [LARGE SCALE GENOMIC DNA]</scope>
    <source>
        <strain evidence="9 10">DSM 27192</strain>
    </source>
</reference>
<dbReference type="GO" id="GO:0033063">
    <property type="term" value="C:Rad51B-Rad51C-Rad51D-XRCC2 complex"/>
    <property type="evidence" value="ECO:0007669"/>
    <property type="project" value="TreeGrafter"/>
</dbReference>
<evidence type="ECO:0000256" key="3">
    <source>
        <dbReference type="ARBA" id="ARBA00022763"/>
    </source>
</evidence>
<dbReference type="GO" id="GO:0033065">
    <property type="term" value="C:Rad51C-XRCC3 complex"/>
    <property type="evidence" value="ECO:0007669"/>
    <property type="project" value="TreeGrafter"/>
</dbReference>
<keyword evidence="3" id="KW-0227">DNA damage</keyword>
<comment type="caution">
    <text evidence="9">The sequence shown here is derived from an EMBL/GenBank/DDBJ whole genome shotgun (WGS) entry which is preliminary data.</text>
</comment>
<keyword evidence="6" id="KW-0539">Nucleus</keyword>
<dbReference type="GO" id="GO:0007131">
    <property type="term" value="P:reciprocal meiotic recombination"/>
    <property type="evidence" value="ECO:0007669"/>
    <property type="project" value="TreeGrafter"/>
</dbReference>
<dbReference type="EMBL" id="RSCD01000017">
    <property type="protein sequence ID" value="RSH87224.1"/>
    <property type="molecule type" value="Genomic_DNA"/>
</dbReference>
<dbReference type="InterPro" id="IPR052093">
    <property type="entry name" value="HR_Repair_Mediator"/>
</dbReference>
<keyword evidence="10" id="KW-1185">Reference proteome</keyword>
<name>A0A427Y861_9TREE</name>
<dbReference type="Gene3D" id="3.40.50.300">
    <property type="entry name" value="P-loop containing nucleotide triphosphate hydrolases"/>
    <property type="match status" value="1"/>
</dbReference>
<evidence type="ECO:0000256" key="5">
    <source>
        <dbReference type="ARBA" id="ARBA00023204"/>
    </source>
</evidence>
<keyword evidence="4" id="KW-0067">ATP-binding</keyword>
<dbReference type="GO" id="GO:0000707">
    <property type="term" value="P:meiotic DNA recombinase assembly"/>
    <property type="evidence" value="ECO:0007669"/>
    <property type="project" value="TreeGrafter"/>
</dbReference>
<dbReference type="InterPro" id="IPR020588">
    <property type="entry name" value="RecA_ATP-bd"/>
</dbReference>
<evidence type="ECO:0000259" key="8">
    <source>
        <dbReference type="PROSITE" id="PS50162"/>
    </source>
</evidence>
<keyword evidence="2" id="KW-0547">Nucleotide-binding</keyword>
<dbReference type="SUPFAM" id="SSF52540">
    <property type="entry name" value="P-loop containing nucleoside triphosphate hydrolases"/>
    <property type="match status" value="1"/>
</dbReference>
<evidence type="ECO:0000313" key="9">
    <source>
        <dbReference type="EMBL" id="RSH87224.1"/>
    </source>
</evidence>
<dbReference type="Pfam" id="PF08423">
    <property type="entry name" value="Rad51"/>
    <property type="match status" value="1"/>
</dbReference>
<accession>A0A427Y861</accession>
<dbReference type="InterPro" id="IPR027417">
    <property type="entry name" value="P-loop_NTPase"/>
</dbReference>
<organism evidence="9 10">
    <name type="scientific">Saitozyma podzolica</name>
    <dbReference type="NCBI Taxonomy" id="1890683"/>
    <lineage>
        <taxon>Eukaryota</taxon>
        <taxon>Fungi</taxon>
        <taxon>Dikarya</taxon>
        <taxon>Basidiomycota</taxon>
        <taxon>Agaricomycotina</taxon>
        <taxon>Tremellomycetes</taxon>
        <taxon>Tremellales</taxon>
        <taxon>Trimorphomycetaceae</taxon>
        <taxon>Saitozyma</taxon>
    </lineage>
</organism>
<dbReference type="InterPro" id="IPR013632">
    <property type="entry name" value="Rad51_C"/>
</dbReference>
<proteinExistence type="predicted"/>
<dbReference type="OrthoDB" id="5957327at2759"/>
<gene>
    <name evidence="9" type="ORF">EHS25_003133</name>
</gene>
<evidence type="ECO:0000256" key="2">
    <source>
        <dbReference type="ARBA" id="ARBA00022741"/>
    </source>
</evidence>
<protein>
    <recommendedName>
        <fullName evidence="7">DNA repair protein RAD51 homolog 3</fullName>
    </recommendedName>
</protein>
<dbReference type="Proteomes" id="UP000279259">
    <property type="component" value="Unassembled WGS sequence"/>
</dbReference>
<dbReference type="STRING" id="1890683.A0A427Y861"/>
<dbReference type="GO" id="GO:0000400">
    <property type="term" value="F:four-way junction DNA binding"/>
    <property type="evidence" value="ECO:0007669"/>
    <property type="project" value="TreeGrafter"/>
</dbReference>
<sequence length="385" mass="40597">MAGAASADTHHSKLIISLPLPHFLKLALADAGYKAASDVVRVSAGDLSAELGIGLQQAQDVLRQCEVPSAGPSGLTSQSDAGPVTVARSSTAAELLSQATHTRFSTLSAAVDGVLSSICLPAAEANIMNKDGNKKSSMGAITPGTVLEISGPPGIGKTAMVVSVAMSARLGERAGPGHRDQPHDDAEVLIIDTEGAFAIDRIFKAAQALTRTSSIDPHSIVEGIHLIRVATQVQMIALLQTLDDWLESHSKVRLVVIDTLSFHFRQPNLDMNSRRRVMDTIKHAIAKISTVNHCAVIVVNQLATKLFTAENKQGNFDTGDKAILMPQLGELWTTAKTVRLALFRGPPGDDVRYAHASTSSTGSADADWAAFDVDTDGLVCDLSDA</sequence>
<dbReference type="GO" id="GO:0008821">
    <property type="term" value="F:crossover junction DNA endonuclease activity"/>
    <property type="evidence" value="ECO:0007669"/>
    <property type="project" value="TreeGrafter"/>
</dbReference>
<dbReference type="GO" id="GO:0005524">
    <property type="term" value="F:ATP binding"/>
    <property type="evidence" value="ECO:0007669"/>
    <property type="project" value="UniProtKB-KW"/>
</dbReference>
<evidence type="ECO:0000256" key="7">
    <source>
        <dbReference type="ARBA" id="ARBA00040674"/>
    </source>
</evidence>
<keyword evidence="5" id="KW-0234">DNA repair</keyword>
<evidence type="ECO:0000256" key="1">
    <source>
        <dbReference type="ARBA" id="ARBA00004123"/>
    </source>
</evidence>
<dbReference type="GO" id="GO:0140664">
    <property type="term" value="F:ATP-dependent DNA damage sensor activity"/>
    <property type="evidence" value="ECO:0007669"/>
    <property type="project" value="InterPro"/>
</dbReference>
<evidence type="ECO:0000256" key="4">
    <source>
        <dbReference type="ARBA" id="ARBA00022840"/>
    </source>
</evidence>
<dbReference type="AlphaFoldDB" id="A0A427Y861"/>
<feature type="domain" description="RecA family profile 1" evidence="8">
    <location>
        <begin position="100"/>
        <end position="302"/>
    </location>
</feature>